<evidence type="ECO:0000313" key="2">
    <source>
        <dbReference type="Proteomes" id="UP001147830"/>
    </source>
</evidence>
<dbReference type="RefSeq" id="WP_260974740.1">
    <property type="nucleotide sequence ID" value="NZ_JAOANI010000009.1"/>
</dbReference>
<evidence type="ECO:0000313" key="1">
    <source>
        <dbReference type="EMBL" id="MCT7357809.1"/>
    </source>
</evidence>
<accession>A0A9X2WCK8</accession>
<reference evidence="1" key="1">
    <citation type="journal article" date="2022" name="Front. Microbiol.">
        <title>Genome-based taxonomic rearrangement of Oceanobacter-related bacteria including the description of Thalassolituus hydrocarbonoclasticus sp. nov. and Thalassolituus pacificus sp. nov. and emended description of the genus Thalassolituus.</title>
        <authorList>
            <person name="Dong C."/>
            <person name="Wei L."/>
            <person name="Wang J."/>
            <person name="Lai Q."/>
            <person name="Huang Z."/>
            <person name="Shao Z."/>
        </authorList>
    </citation>
    <scope>NUCLEOTIDE SEQUENCE</scope>
    <source>
        <strain evidence="1">59MF3M-4</strain>
    </source>
</reference>
<proteinExistence type="predicted"/>
<dbReference type="AlphaFoldDB" id="A0A9X2WCK8"/>
<reference evidence="1" key="2">
    <citation type="submission" date="2022-08" db="EMBL/GenBank/DDBJ databases">
        <authorList>
            <person name="Dong C."/>
        </authorList>
    </citation>
    <scope>NUCLEOTIDE SEQUENCE</scope>
    <source>
        <strain evidence="1">59MF3M-4</strain>
    </source>
</reference>
<protein>
    <submittedName>
        <fullName evidence="1">YbjN domain-containing protein</fullName>
    </submittedName>
</protein>
<dbReference type="EMBL" id="JAOANI010000009">
    <property type="protein sequence ID" value="MCT7357809.1"/>
    <property type="molecule type" value="Genomic_DNA"/>
</dbReference>
<comment type="caution">
    <text evidence="1">The sequence shown here is derived from an EMBL/GenBank/DDBJ whole genome shotgun (WGS) entry which is preliminary data.</text>
</comment>
<dbReference type="Proteomes" id="UP001147830">
    <property type="component" value="Unassembled WGS sequence"/>
</dbReference>
<gene>
    <name evidence="1" type="ORF">NYR02_02080</name>
</gene>
<keyword evidence="2" id="KW-1185">Reference proteome</keyword>
<sequence length="159" mass="18148">MTSNVDDAGNANNPYPNPFTNKVVAYCEEIGWNFEVRSETSMKMLFVEDDDRSQLVFFNRQQTGNGQEVVCVSSPVVRLSTIQESDIDQKAFFNELLELNARSSNYRWAFTRMNEEEELLIACVDLLLDTMDLKEMAMAVSAVSTVADRMENRFGVDEF</sequence>
<name>A0A9X2WCK8_9GAMM</name>
<organism evidence="1 2">
    <name type="scientific">Thalassolituus pacificus</name>
    <dbReference type="NCBI Taxonomy" id="2975440"/>
    <lineage>
        <taxon>Bacteria</taxon>
        <taxon>Pseudomonadati</taxon>
        <taxon>Pseudomonadota</taxon>
        <taxon>Gammaproteobacteria</taxon>
        <taxon>Oceanospirillales</taxon>
        <taxon>Oceanospirillaceae</taxon>
        <taxon>Thalassolituus</taxon>
    </lineage>
</organism>
<dbReference type="SUPFAM" id="SSF69635">
    <property type="entry name" value="Type III secretory system chaperone-like"/>
    <property type="match status" value="1"/>
</dbReference>
<dbReference type="Gene3D" id="3.30.1460.10">
    <property type="match status" value="1"/>
</dbReference>